<dbReference type="InterPro" id="IPR006549">
    <property type="entry name" value="HAD-SF_hydro_IIIA"/>
</dbReference>
<sequence>MSIKAKVLFLDRDGTINEDLIGGYVTELDQFRLIPKSDEAIALARKAGFKIVIVSNQACLAKGMASEEKINAVNAYMQSLLIKNGASYDLCYFAPYHPKYPHPKYDAYKSWRKPETGMVAQALQDFQKMGLEVDKNDSYFIGDKQVDVLCGKRSGLRQILVRTGHGEVDACREKDTHPEFIADDLYDAVANYILPKYSGGNA</sequence>
<keyword evidence="13" id="KW-1185">Reference proteome</keyword>
<evidence type="ECO:0000256" key="1">
    <source>
        <dbReference type="ARBA" id="ARBA00004496"/>
    </source>
</evidence>
<dbReference type="RefSeq" id="WP_012500215.1">
    <property type="nucleotide sequence ID" value="NC_011026.1"/>
</dbReference>
<gene>
    <name evidence="12" type="ordered locus">Ctha_1673</name>
</gene>
<evidence type="ECO:0000256" key="9">
    <source>
        <dbReference type="PIRSR" id="PIRSR004682-2"/>
    </source>
</evidence>
<evidence type="ECO:0000256" key="10">
    <source>
        <dbReference type="PIRSR" id="PIRSR004682-3"/>
    </source>
</evidence>
<feature type="binding site" evidence="11">
    <location>
        <position position="143"/>
    </location>
    <ligand>
        <name>Mg(2+)</name>
        <dbReference type="ChEBI" id="CHEBI:18420"/>
    </ligand>
</feature>
<dbReference type="PANTHER" id="PTHR42891:SF1">
    <property type="entry name" value="D-GLYCERO-BETA-D-MANNO-HEPTOSE-1,7-BISPHOSPHATE 7-PHOSPHATASE"/>
    <property type="match status" value="1"/>
</dbReference>
<evidence type="ECO:0000256" key="3">
    <source>
        <dbReference type="ARBA" id="ARBA00022723"/>
    </source>
</evidence>
<dbReference type="NCBIfam" id="TIGR01656">
    <property type="entry name" value="Histidinol-ppas"/>
    <property type="match status" value="1"/>
</dbReference>
<feature type="binding site" evidence="11">
    <location>
        <position position="13"/>
    </location>
    <ligand>
        <name>Mg(2+)</name>
        <dbReference type="ChEBI" id="CHEBI:18420"/>
    </ligand>
</feature>
<comment type="cofactor">
    <cofactor evidence="11">
        <name>Mg(2+)</name>
        <dbReference type="ChEBI" id="CHEBI:18420"/>
    </cofactor>
</comment>
<evidence type="ECO:0000256" key="11">
    <source>
        <dbReference type="PIRSR" id="PIRSR004682-4"/>
    </source>
</evidence>
<dbReference type="HOGENOM" id="CLU_085077_1_1_10"/>
<evidence type="ECO:0000256" key="7">
    <source>
        <dbReference type="PIRNR" id="PIRNR004682"/>
    </source>
</evidence>
<dbReference type="GO" id="GO:0005737">
    <property type="term" value="C:cytoplasm"/>
    <property type="evidence" value="ECO:0007669"/>
    <property type="project" value="UniProtKB-SubCell"/>
</dbReference>
<dbReference type="InterPro" id="IPR023214">
    <property type="entry name" value="HAD_sf"/>
</dbReference>
<dbReference type="NCBIfam" id="TIGR01662">
    <property type="entry name" value="HAD-SF-IIIA"/>
    <property type="match status" value="1"/>
</dbReference>
<keyword evidence="4 7" id="KW-0378">Hydrolase</keyword>
<feature type="site" description="Contributes to substrate recognition" evidence="10">
    <location>
        <position position="112"/>
    </location>
</feature>
<keyword evidence="3 11" id="KW-0479">Metal-binding</keyword>
<dbReference type="Gene3D" id="3.40.50.1000">
    <property type="entry name" value="HAD superfamily/HAD-like"/>
    <property type="match status" value="1"/>
</dbReference>
<name>B3QST4_CHLT3</name>
<feature type="binding site" evidence="9">
    <location>
        <position position="144"/>
    </location>
    <ligand>
        <name>substrate</name>
    </ligand>
</feature>
<reference evidence="12 13" key="1">
    <citation type="submission" date="2008-06" db="EMBL/GenBank/DDBJ databases">
        <title>Complete sequence of Chloroherpeton thalassium ATCC 35110.</title>
        <authorList>
            <consortium name="US DOE Joint Genome Institute"/>
            <person name="Lucas S."/>
            <person name="Copeland A."/>
            <person name="Lapidus A."/>
            <person name="Glavina del Rio T."/>
            <person name="Dalin E."/>
            <person name="Tice H."/>
            <person name="Bruce D."/>
            <person name="Goodwin L."/>
            <person name="Pitluck S."/>
            <person name="Schmutz J."/>
            <person name="Larimer F."/>
            <person name="Land M."/>
            <person name="Hauser L."/>
            <person name="Kyrpides N."/>
            <person name="Mikhailova N."/>
            <person name="Liu Z."/>
            <person name="Li T."/>
            <person name="Zhao F."/>
            <person name="Overmann J."/>
            <person name="Bryant D.A."/>
            <person name="Richardson P."/>
        </authorList>
    </citation>
    <scope>NUCLEOTIDE SEQUENCE [LARGE SCALE GENOMIC DNA]</scope>
    <source>
        <strain evidence="13">ATCC 35110 / GB-78</strain>
    </source>
</reference>
<comment type="similarity">
    <text evidence="7">Belongs to the gmhB family.</text>
</comment>
<evidence type="ECO:0000256" key="4">
    <source>
        <dbReference type="ARBA" id="ARBA00022801"/>
    </source>
</evidence>
<feature type="binding site" evidence="9">
    <location>
        <begin position="19"/>
        <end position="24"/>
    </location>
    <ligand>
        <name>substrate</name>
    </ligand>
</feature>
<dbReference type="GO" id="GO:0046872">
    <property type="term" value="F:metal ion binding"/>
    <property type="evidence" value="ECO:0007669"/>
    <property type="project" value="UniProtKB-KW"/>
</dbReference>
<evidence type="ECO:0000313" key="13">
    <source>
        <dbReference type="Proteomes" id="UP000001208"/>
    </source>
</evidence>
<organism evidence="12 13">
    <name type="scientific">Chloroherpeton thalassium (strain ATCC 35110 / GB-78)</name>
    <dbReference type="NCBI Taxonomy" id="517418"/>
    <lineage>
        <taxon>Bacteria</taxon>
        <taxon>Pseudomonadati</taxon>
        <taxon>Chlorobiota</taxon>
        <taxon>Chlorobiia</taxon>
        <taxon>Chlorobiales</taxon>
        <taxon>Chloroherpetonaceae</taxon>
        <taxon>Chloroherpeton</taxon>
    </lineage>
</organism>
<feature type="site" description="Stabilizes the phosphoryl group" evidence="10">
    <location>
        <position position="55"/>
    </location>
</feature>
<protein>
    <recommendedName>
        <fullName evidence="6 7">D,D-heptose 1,7-bisphosphate phosphatase</fullName>
        <ecNumber evidence="7">3.1.3.-</ecNumber>
    </recommendedName>
</protein>
<comment type="subcellular location">
    <subcellularLocation>
        <location evidence="1 7">Cytoplasm</location>
    </subcellularLocation>
</comment>
<feature type="binding site" evidence="9">
    <location>
        <begin position="11"/>
        <end position="13"/>
    </location>
    <ligand>
        <name>substrate</name>
    </ligand>
</feature>
<dbReference type="OrthoDB" id="9803871at2"/>
<feature type="active site" description="Nucleophile" evidence="8">
    <location>
        <position position="11"/>
    </location>
</feature>
<dbReference type="EMBL" id="CP001100">
    <property type="protein sequence ID" value="ACF14131.1"/>
    <property type="molecule type" value="Genomic_DNA"/>
</dbReference>
<dbReference type="KEGG" id="cts:Ctha_1673"/>
<evidence type="ECO:0000313" key="12">
    <source>
        <dbReference type="EMBL" id="ACF14131.1"/>
    </source>
</evidence>
<dbReference type="EC" id="3.1.3.-" evidence="7"/>
<dbReference type="GO" id="GO:0005975">
    <property type="term" value="P:carbohydrate metabolic process"/>
    <property type="evidence" value="ECO:0007669"/>
    <property type="project" value="InterPro"/>
</dbReference>
<proteinExistence type="inferred from homology"/>
<dbReference type="eggNOG" id="COG0241">
    <property type="taxonomic scope" value="Bacteria"/>
</dbReference>
<evidence type="ECO:0000256" key="8">
    <source>
        <dbReference type="PIRSR" id="PIRSR004682-1"/>
    </source>
</evidence>
<dbReference type="InterPro" id="IPR036412">
    <property type="entry name" value="HAD-like_sf"/>
</dbReference>
<feature type="active site" description="Proton donor" evidence="8">
    <location>
        <position position="13"/>
    </location>
</feature>
<evidence type="ECO:0000256" key="6">
    <source>
        <dbReference type="ARBA" id="ARBA00031828"/>
    </source>
</evidence>
<accession>B3QST4</accession>
<dbReference type="InterPro" id="IPR004446">
    <property type="entry name" value="Heptose_bisP_phosphatase"/>
</dbReference>
<keyword evidence="5 7" id="KW-0119">Carbohydrate metabolism</keyword>
<dbReference type="PIRSF" id="PIRSF004682">
    <property type="entry name" value="GmhB"/>
    <property type="match status" value="1"/>
</dbReference>
<keyword evidence="2 7" id="KW-0963">Cytoplasm</keyword>
<dbReference type="Proteomes" id="UP000001208">
    <property type="component" value="Chromosome"/>
</dbReference>
<dbReference type="Pfam" id="PF13242">
    <property type="entry name" value="Hydrolase_like"/>
    <property type="match status" value="1"/>
</dbReference>
<dbReference type="PANTHER" id="PTHR42891">
    <property type="entry name" value="D-GLYCERO-BETA-D-MANNO-HEPTOSE-1,7-BISPHOSPHATE 7-PHOSPHATASE"/>
    <property type="match status" value="1"/>
</dbReference>
<feature type="site" description="Stabilizes the phosphoryl group" evidence="10">
    <location>
        <position position="113"/>
    </location>
</feature>
<dbReference type="GO" id="GO:0016791">
    <property type="term" value="F:phosphatase activity"/>
    <property type="evidence" value="ECO:0007669"/>
    <property type="project" value="InterPro"/>
</dbReference>
<dbReference type="STRING" id="517418.Ctha_1673"/>
<evidence type="ECO:0000256" key="5">
    <source>
        <dbReference type="ARBA" id="ARBA00023277"/>
    </source>
</evidence>
<feature type="binding site" evidence="11">
    <location>
        <position position="144"/>
    </location>
    <ligand>
        <name>Mg(2+)</name>
        <dbReference type="ChEBI" id="CHEBI:18420"/>
    </ligand>
</feature>
<feature type="binding site" evidence="9">
    <location>
        <begin position="55"/>
        <end position="58"/>
    </location>
    <ligand>
        <name>substrate</name>
    </ligand>
</feature>
<dbReference type="AlphaFoldDB" id="B3QST4"/>
<keyword evidence="11" id="KW-0460">Magnesium</keyword>
<feature type="binding site" evidence="9">
    <location>
        <begin position="112"/>
        <end position="113"/>
    </location>
    <ligand>
        <name>substrate</name>
    </ligand>
</feature>
<dbReference type="SUPFAM" id="SSF56784">
    <property type="entry name" value="HAD-like"/>
    <property type="match status" value="1"/>
</dbReference>
<feature type="binding site" evidence="11">
    <location>
        <position position="11"/>
    </location>
    <ligand>
        <name>Mg(2+)</name>
        <dbReference type="ChEBI" id="CHEBI:18420"/>
    </ligand>
</feature>
<evidence type="ECO:0000256" key="2">
    <source>
        <dbReference type="ARBA" id="ARBA00022490"/>
    </source>
</evidence>
<dbReference type="InterPro" id="IPR006543">
    <property type="entry name" value="Histidinol-phos"/>
</dbReference>